<dbReference type="InterPro" id="IPR002121">
    <property type="entry name" value="HRDC_dom"/>
</dbReference>
<dbReference type="NCBIfam" id="TIGR01389">
    <property type="entry name" value="recQ"/>
    <property type="match status" value="1"/>
</dbReference>
<dbReference type="InterPro" id="IPR036388">
    <property type="entry name" value="WH-like_DNA-bd_sf"/>
</dbReference>
<dbReference type="GO" id="GO:0016787">
    <property type="term" value="F:hydrolase activity"/>
    <property type="evidence" value="ECO:0007669"/>
    <property type="project" value="UniProtKB-KW"/>
</dbReference>
<dbReference type="Pfam" id="PF00270">
    <property type="entry name" value="DEAD"/>
    <property type="match status" value="1"/>
</dbReference>
<gene>
    <name evidence="20" type="primary">recQ</name>
    <name evidence="20" type="ORF">QNH24_12975</name>
</gene>
<evidence type="ECO:0000313" key="20">
    <source>
        <dbReference type="EMBL" id="WHY49266.1"/>
    </source>
</evidence>
<dbReference type="GO" id="GO:0005524">
    <property type="term" value="F:ATP binding"/>
    <property type="evidence" value="ECO:0007669"/>
    <property type="project" value="UniProtKB-KW"/>
</dbReference>
<dbReference type="SMART" id="SM00956">
    <property type="entry name" value="RQC"/>
    <property type="match status" value="1"/>
</dbReference>
<sequence>MEQARQMLQHHFGYDSFRDGQAQIIQQTLQGQSSLCVMPTGGGKSICYQIPALMLEGLTLVISPLISLMQDQVEALRAANIPAAYINSTLSIQEVDETMQLASAGYLKLLYIAPERLESAAFLQALSYLSVPLLAVDEAHCISQWGHDFRPSYRAIQKLFTLWPQKPTVLALTATATPAVCEDIRQLLEIDEQSAVITGFARDNLAFSVLIGENKERYIKNYLTKNKLEAGIIYAATRKAVDAIYDVLSRSGESVAKYHAGLAEEMRMSEQERFLKDEARIMVATNAFGMGIDKSNVRFVVHYQMPRNMESYYQEAGRAGRDGLPSACILLYASGDVQTQRFLIEQTQDESRITQELVKLQTMVDYCHTEGCLQNAILLYFGEKAGEPCGRCGNCNDGREVKDVTVDAQKVLACVVRMGQKFGKTMVAQVLIGSKNQKMTEFGFARLSTYGILKGQYSSKDVSSFIEFLIAEGLLAVKHGTYPTIYVSEEGKAVLLGNRKVMRKEAVIVRKLADNDPLFEHLRALRKQIADEEQVPPFVVFSDKTLRELCEQKPMELEGLRRVSGIGEVKFEKYGKRFFEALQSFLKEASNI</sequence>
<dbReference type="RefSeq" id="WP_283868021.1">
    <property type="nucleotide sequence ID" value="NZ_CP126101.1"/>
</dbReference>
<evidence type="ECO:0000256" key="3">
    <source>
        <dbReference type="ARBA" id="ARBA00005446"/>
    </source>
</evidence>
<keyword evidence="10" id="KW-0067">ATP-binding</keyword>
<dbReference type="Pfam" id="PF00271">
    <property type="entry name" value="Helicase_C"/>
    <property type="match status" value="1"/>
</dbReference>
<dbReference type="GO" id="GO:0005737">
    <property type="term" value="C:cytoplasm"/>
    <property type="evidence" value="ECO:0007669"/>
    <property type="project" value="TreeGrafter"/>
</dbReference>
<dbReference type="InterPro" id="IPR027417">
    <property type="entry name" value="P-loop_NTPase"/>
</dbReference>
<dbReference type="InterPro" id="IPR006293">
    <property type="entry name" value="DNA_helicase_ATP-dep_RecQ_bac"/>
</dbReference>
<dbReference type="Gene3D" id="3.40.50.300">
    <property type="entry name" value="P-loop containing nucleotide triphosphate hydrolases"/>
    <property type="match status" value="2"/>
</dbReference>
<dbReference type="GO" id="GO:0043138">
    <property type="term" value="F:3'-5' DNA helicase activity"/>
    <property type="evidence" value="ECO:0007669"/>
    <property type="project" value="UniProtKB-EC"/>
</dbReference>
<comment type="similarity">
    <text evidence="3">Belongs to the helicase family. RecQ subfamily.</text>
</comment>
<evidence type="ECO:0000256" key="8">
    <source>
        <dbReference type="ARBA" id="ARBA00022806"/>
    </source>
</evidence>
<dbReference type="GO" id="GO:0006310">
    <property type="term" value="P:DNA recombination"/>
    <property type="evidence" value="ECO:0007669"/>
    <property type="project" value="UniProtKB-UniRule"/>
</dbReference>
<dbReference type="InterPro" id="IPR004589">
    <property type="entry name" value="DNA_helicase_ATP-dep_RecQ"/>
</dbReference>
<evidence type="ECO:0000256" key="14">
    <source>
        <dbReference type="ARBA" id="ARBA00023235"/>
    </source>
</evidence>
<feature type="domain" description="Helicase C-terminal" evidence="19">
    <location>
        <begin position="218"/>
        <end position="365"/>
    </location>
</feature>
<dbReference type="CDD" id="cd18794">
    <property type="entry name" value="SF2_C_RecQ"/>
    <property type="match status" value="1"/>
</dbReference>
<evidence type="ECO:0000256" key="7">
    <source>
        <dbReference type="ARBA" id="ARBA00022801"/>
    </source>
</evidence>
<dbReference type="SMART" id="SM00490">
    <property type="entry name" value="HELICc"/>
    <property type="match status" value="1"/>
</dbReference>
<dbReference type="Proteomes" id="UP001178322">
    <property type="component" value="Chromosome"/>
</dbReference>
<dbReference type="PANTHER" id="PTHR13710">
    <property type="entry name" value="DNA HELICASE RECQ FAMILY MEMBER"/>
    <property type="match status" value="1"/>
</dbReference>
<dbReference type="GO" id="GO:0043590">
    <property type="term" value="C:bacterial nucleoid"/>
    <property type="evidence" value="ECO:0007669"/>
    <property type="project" value="TreeGrafter"/>
</dbReference>
<dbReference type="InterPro" id="IPR001650">
    <property type="entry name" value="Helicase_C-like"/>
</dbReference>
<evidence type="ECO:0000259" key="18">
    <source>
        <dbReference type="PROSITE" id="PS51192"/>
    </source>
</evidence>
<dbReference type="Pfam" id="PF09382">
    <property type="entry name" value="RQC"/>
    <property type="match status" value="1"/>
</dbReference>
<organism evidence="20 21">
    <name type="scientific">Lysinibacillus pakistanensis</name>
    <dbReference type="NCBI Taxonomy" id="759811"/>
    <lineage>
        <taxon>Bacteria</taxon>
        <taxon>Bacillati</taxon>
        <taxon>Bacillota</taxon>
        <taxon>Bacilli</taxon>
        <taxon>Bacillales</taxon>
        <taxon>Bacillaceae</taxon>
        <taxon>Lysinibacillus</taxon>
    </lineage>
</organism>
<reference evidence="20" key="1">
    <citation type="submission" date="2023-05" db="EMBL/GenBank/DDBJ databases">
        <title>Comparative genomics of Bacillaceae isolates and their secondary metabolite potential.</title>
        <authorList>
            <person name="Song L."/>
            <person name="Nielsen L.J."/>
            <person name="Mohite O."/>
            <person name="Xu X."/>
            <person name="Weber T."/>
            <person name="Kovacs A.T."/>
        </authorList>
    </citation>
    <scope>NUCLEOTIDE SEQUENCE</scope>
    <source>
        <strain evidence="20">LY1</strain>
    </source>
</reference>
<dbReference type="GO" id="GO:0009432">
    <property type="term" value="P:SOS response"/>
    <property type="evidence" value="ECO:0007669"/>
    <property type="project" value="UniProtKB-UniRule"/>
</dbReference>
<keyword evidence="5" id="KW-0547">Nucleotide-binding</keyword>
<dbReference type="GO" id="GO:0006281">
    <property type="term" value="P:DNA repair"/>
    <property type="evidence" value="ECO:0007669"/>
    <property type="project" value="UniProtKB-KW"/>
</dbReference>
<dbReference type="Gene3D" id="1.10.10.10">
    <property type="entry name" value="Winged helix-like DNA-binding domain superfamily/Winged helix DNA-binding domain"/>
    <property type="match status" value="1"/>
</dbReference>
<proteinExistence type="inferred from homology"/>
<evidence type="ECO:0000256" key="6">
    <source>
        <dbReference type="ARBA" id="ARBA00022763"/>
    </source>
</evidence>
<dbReference type="InterPro" id="IPR018982">
    <property type="entry name" value="RQC_domain"/>
</dbReference>
<dbReference type="InterPro" id="IPR014001">
    <property type="entry name" value="Helicase_ATP-bd"/>
</dbReference>
<evidence type="ECO:0000259" key="19">
    <source>
        <dbReference type="PROSITE" id="PS51194"/>
    </source>
</evidence>
<dbReference type="Gene3D" id="1.10.150.80">
    <property type="entry name" value="HRDC domain"/>
    <property type="match status" value="1"/>
</dbReference>
<evidence type="ECO:0000313" key="21">
    <source>
        <dbReference type="Proteomes" id="UP001178322"/>
    </source>
</evidence>
<dbReference type="GO" id="GO:0006260">
    <property type="term" value="P:DNA replication"/>
    <property type="evidence" value="ECO:0007669"/>
    <property type="project" value="InterPro"/>
</dbReference>
<dbReference type="SUPFAM" id="SSF47819">
    <property type="entry name" value="HRDC-like"/>
    <property type="match status" value="1"/>
</dbReference>
<keyword evidence="4" id="KW-0479">Metal-binding</keyword>
<dbReference type="GO" id="GO:0003677">
    <property type="term" value="F:DNA binding"/>
    <property type="evidence" value="ECO:0007669"/>
    <property type="project" value="UniProtKB-KW"/>
</dbReference>
<keyword evidence="14" id="KW-0413">Isomerase</keyword>
<dbReference type="PROSITE" id="PS51192">
    <property type="entry name" value="HELICASE_ATP_BIND_1"/>
    <property type="match status" value="1"/>
</dbReference>
<dbReference type="Pfam" id="PF00570">
    <property type="entry name" value="HRDC"/>
    <property type="match status" value="1"/>
</dbReference>
<evidence type="ECO:0000256" key="11">
    <source>
        <dbReference type="ARBA" id="ARBA00023125"/>
    </source>
</evidence>
<evidence type="ECO:0000256" key="15">
    <source>
        <dbReference type="ARBA" id="ARBA00034617"/>
    </source>
</evidence>
<evidence type="ECO:0000256" key="9">
    <source>
        <dbReference type="ARBA" id="ARBA00022833"/>
    </source>
</evidence>
<evidence type="ECO:0000256" key="13">
    <source>
        <dbReference type="ARBA" id="ARBA00023204"/>
    </source>
</evidence>
<dbReference type="AlphaFoldDB" id="A0AAX3WNB4"/>
<dbReference type="InterPro" id="IPR036390">
    <property type="entry name" value="WH_DNA-bd_sf"/>
</dbReference>
<dbReference type="GO" id="GO:0046872">
    <property type="term" value="F:metal ion binding"/>
    <property type="evidence" value="ECO:0007669"/>
    <property type="project" value="UniProtKB-KW"/>
</dbReference>
<keyword evidence="6" id="KW-0227">DNA damage</keyword>
<dbReference type="NCBIfam" id="TIGR00614">
    <property type="entry name" value="recQ_fam"/>
    <property type="match status" value="1"/>
</dbReference>
<feature type="domain" description="Helicase ATP-binding" evidence="18">
    <location>
        <begin position="25"/>
        <end position="194"/>
    </location>
</feature>
<keyword evidence="8 20" id="KW-0347">Helicase</keyword>
<dbReference type="PROSITE" id="PS51194">
    <property type="entry name" value="HELICASE_CTER"/>
    <property type="match status" value="1"/>
</dbReference>
<protein>
    <recommendedName>
        <fullName evidence="16">DNA helicase RecQ</fullName>
        <ecNumber evidence="16">5.6.2.4</ecNumber>
    </recommendedName>
</protein>
<keyword evidence="9" id="KW-0862">Zinc</keyword>
<evidence type="ECO:0000256" key="2">
    <source>
        <dbReference type="ARBA" id="ARBA00001947"/>
    </source>
</evidence>
<dbReference type="InterPro" id="IPR010997">
    <property type="entry name" value="HRDC-like_sf"/>
</dbReference>
<dbReference type="InterPro" id="IPR011545">
    <property type="entry name" value="DEAD/DEAH_box_helicase_dom"/>
</dbReference>
<dbReference type="PANTHER" id="PTHR13710:SF105">
    <property type="entry name" value="ATP-DEPENDENT DNA HELICASE Q1"/>
    <property type="match status" value="1"/>
</dbReference>
<comment type="cofactor">
    <cofactor evidence="2">
        <name>Zn(2+)</name>
        <dbReference type="ChEBI" id="CHEBI:29105"/>
    </cofactor>
</comment>
<dbReference type="FunFam" id="3.40.50.300:FF:000296">
    <property type="entry name" value="ATP-dependent DNA helicase RecQ"/>
    <property type="match status" value="1"/>
</dbReference>
<dbReference type="GO" id="GO:0009378">
    <property type="term" value="F:four-way junction helicase activity"/>
    <property type="evidence" value="ECO:0007669"/>
    <property type="project" value="TreeGrafter"/>
</dbReference>
<keyword evidence="13" id="KW-0234">DNA repair</keyword>
<comment type="catalytic activity">
    <reaction evidence="15">
        <text>Couples ATP hydrolysis with the unwinding of duplex DNA by translocating in the 3'-5' direction.</text>
        <dbReference type="EC" id="5.6.2.4"/>
    </reaction>
</comment>
<evidence type="ECO:0000256" key="1">
    <source>
        <dbReference type="ARBA" id="ARBA00001946"/>
    </source>
</evidence>
<comment type="cofactor">
    <cofactor evidence="1">
        <name>Mg(2+)</name>
        <dbReference type="ChEBI" id="CHEBI:18420"/>
    </cofactor>
</comment>
<dbReference type="SUPFAM" id="SSF46785">
    <property type="entry name" value="Winged helix' DNA-binding domain"/>
    <property type="match status" value="1"/>
</dbReference>
<keyword evidence="7 20" id="KW-0378">Hydrolase</keyword>
<dbReference type="SUPFAM" id="SSF52540">
    <property type="entry name" value="P-loop containing nucleoside triphosphate hydrolases"/>
    <property type="match status" value="1"/>
</dbReference>
<evidence type="ECO:0000259" key="17">
    <source>
        <dbReference type="PROSITE" id="PS50967"/>
    </source>
</evidence>
<dbReference type="SMART" id="SM00341">
    <property type="entry name" value="HRDC"/>
    <property type="match status" value="1"/>
</dbReference>
<name>A0AAX3WNB4_9BACI</name>
<accession>A0AAX3WNB4</accession>
<dbReference type="SMART" id="SM00487">
    <property type="entry name" value="DEXDc"/>
    <property type="match status" value="1"/>
</dbReference>
<dbReference type="PROSITE" id="PS50967">
    <property type="entry name" value="HRDC"/>
    <property type="match status" value="1"/>
</dbReference>
<dbReference type="InterPro" id="IPR032284">
    <property type="entry name" value="RecQ_Zn-bd"/>
</dbReference>
<evidence type="ECO:0000256" key="4">
    <source>
        <dbReference type="ARBA" id="ARBA00022723"/>
    </source>
</evidence>
<dbReference type="Pfam" id="PF16124">
    <property type="entry name" value="RecQ_Zn_bind"/>
    <property type="match status" value="1"/>
</dbReference>
<evidence type="ECO:0000256" key="12">
    <source>
        <dbReference type="ARBA" id="ARBA00023172"/>
    </source>
</evidence>
<dbReference type="GO" id="GO:0030894">
    <property type="term" value="C:replisome"/>
    <property type="evidence" value="ECO:0007669"/>
    <property type="project" value="TreeGrafter"/>
</dbReference>
<evidence type="ECO:0000256" key="5">
    <source>
        <dbReference type="ARBA" id="ARBA00022741"/>
    </source>
</evidence>
<dbReference type="InterPro" id="IPR044876">
    <property type="entry name" value="HRDC_dom_sf"/>
</dbReference>
<evidence type="ECO:0000256" key="10">
    <source>
        <dbReference type="ARBA" id="ARBA00022840"/>
    </source>
</evidence>
<evidence type="ECO:0000256" key="16">
    <source>
        <dbReference type="NCBIfam" id="TIGR01389"/>
    </source>
</evidence>
<keyword evidence="11" id="KW-0238">DNA-binding</keyword>
<feature type="domain" description="HRDC" evidence="17">
    <location>
        <begin position="512"/>
        <end position="592"/>
    </location>
</feature>
<dbReference type="EMBL" id="CP126101">
    <property type="protein sequence ID" value="WHY49266.1"/>
    <property type="molecule type" value="Genomic_DNA"/>
</dbReference>
<keyword evidence="12" id="KW-0233">DNA recombination</keyword>
<dbReference type="EC" id="5.6.2.4" evidence="16"/>
<dbReference type="CDD" id="cd17920">
    <property type="entry name" value="DEXHc_RecQ"/>
    <property type="match status" value="1"/>
</dbReference>